<dbReference type="InterPro" id="IPR001597">
    <property type="entry name" value="ArAA_b-elim_lyase/Thr_aldolase"/>
</dbReference>
<dbReference type="EMBL" id="JQ844225">
    <property type="protein sequence ID" value="AGS53205.1"/>
    <property type="molecule type" value="Genomic_DNA"/>
</dbReference>
<dbReference type="Gene3D" id="3.40.640.10">
    <property type="entry name" value="Type I PLP-dependent aspartate aminotransferase-like (Major domain)"/>
    <property type="match status" value="1"/>
</dbReference>
<dbReference type="AlphaFoldDB" id="A0A806KEX4"/>
<dbReference type="Gene3D" id="3.90.1150.10">
    <property type="entry name" value="Aspartate Aminotransferase, domain 1"/>
    <property type="match status" value="1"/>
</dbReference>
<protein>
    <submittedName>
        <fullName evidence="5">Tryptophanase</fullName>
        <ecNumber evidence="5">4.1.99.1</ecNumber>
    </submittedName>
</protein>
<dbReference type="InterPro" id="IPR015422">
    <property type="entry name" value="PyrdxlP-dep_Trfase_small"/>
</dbReference>
<dbReference type="GO" id="GO:0009034">
    <property type="term" value="F:tryptophanase activity"/>
    <property type="evidence" value="ECO:0007669"/>
    <property type="project" value="UniProtKB-EC"/>
</dbReference>
<organism evidence="5">
    <name type="scientific">uncultured bacterium contig00093</name>
    <dbReference type="NCBI Taxonomy" id="1181564"/>
    <lineage>
        <taxon>Bacteria</taxon>
        <taxon>environmental samples</taxon>
    </lineage>
</organism>
<comment type="cofactor">
    <cofactor evidence="1">
        <name>pyridoxal 5'-phosphate</name>
        <dbReference type="ChEBI" id="CHEBI:597326"/>
    </cofactor>
</comment>
<evidence type="ECO:0000256" key="2">
    <source>
        <dbReference type="ARBA" id="ARBA00009721"/>
    </source>
</evidence>
<proteinExistence type="inferred from homology"/>
<sequence length="549" mass="61892">MPLVLTSAMAGRGAARCGCIMPRPSPLFLMSILIFVLMLRDNYIIFPVRYFISIFNRNAKKTKRIKEMANVKFYAGESFPLEMHKVRIIQKLNLIPVEERGKAIAAAGNNTFLLQNRDVFMDMLTDSGVNAMSDRQLASMMQADDSYAGSETFTRLEKSVKNFFGCRYFLPAHQGRACENILSHAFVKPGYVVPMNYHFTTAKALITVNGGLVEELIIDEGLKIKSDNPFKGNIDIDKLNEVIGKYGVEKVAYVRMESGTNLVGGQPFSLSNYAEVSKICRDKKIPLVLDASLLADNLYFNKKREPSCKNMTLHEIVLKYAELSDIIYFSARKLGFARGGGICTNSNELFLKMRELVPLYEGFLTYGGMSVREMEAIAVGLDETLDEDMISQGPIFIDYMVKELDKRGIPVITPPGGLGCHVDAMSFLDHIPQNQYPAGALGSAYFIASGIRGMERGTLSEQRDADGSEHYSNMELLRLALPRRVFTLSQVNYAIDRLVWLYENRRLVEGLRFVEEPRILRFFFGRLEPVSDWQSKLIAKFRKDFGDSL</sequence>
<reference evidence="5" key="1">
    <citation type="submission" date="2012-03" db="EMBL/GenBank/DDBJ databases">
        <title>Functional metagenomics reveals considerable lignocellulase gene clusters in the gut microbiome of a wood-feeding higher termite.</title>
        <authorList>
            <person name="Liu N."/>
        </authorList>
    </citation>
    <scope>NUCLEOTIDE SEQUENCE</scope>
</reference>
<dbReference type="NCBIfam" id="NF009709">
    <property type="entry name" value="PRK13238.1"/>
    <property type="match status" value="1"/>
</dbReference>
<dbReference type="InterPro" id="IPR015424">
    <property type="entry name" value="PyrdxlP-dep_Trfase"/>
</dbReference>
<evidence type="ECO:0000256" key="1">
    <source>
        <dbReference type="ARBA" id="ARBA00001933"/>
    </source>
</evidence>
<evidence type="ECO:0000256" key="3">
    <source>
        <dbReference type="ARBA" id="ARBA00022898"/>
    </source>
</evidence>
<feature type="domain" description="Aromatic amino acid beta-eliminating lyase/threonine aldolase" evidence="4">
    <location>
        <begin position="122"/>
        <end position="492"/>
    </location>
</feature>
<accession>A0A806KEX4</accession>
<dbReference type="SUPFAM" id="SSF53383">
    <property type="entry name" value="PLP-dependent transferases"/>
    <property type="match status" value="1"/>
</dbReference>
<dbReference type="PANTHER" id="PTHR32325:SF4">
    <property type="entry name" value="TRYPTOPHANASE"/>
    <property type="match status" value="1"/>
</dbReference>
<comment type="similarity">
    <text evidence="2">Belongs to the beta-eliminating lyase family.</text>
</comment>
<keyword evidence="5" id="KW-0456">Lyase</keyword>
<dbReference type="EC" id="4.1.99.1" evidence="5"/>
<dbReference type="InterPro" id="IPR015421">
    <property type="entry name" value="PyrdxlP-dep_Trfase_major"/>
</dbReference>
<dbReference type="PANTHER" id="PTHR32325">
    <property type="entry name" value="BETA-ELIMINATING LYASE-LIKE PROTEIN-RELATED"/>
    <property type="match status" value="1"/>
</dbReference>
<dbReference type="Pfam" id="PF01212">
    <property type="entry name" value="Beta_elim_lyase"/>
    <property type="match status" value="1"/>
</dbReference>
<evidence type="ECO:0000259" key="4">
    <source>
        <dbReference type="Pfam" id="PF01212"/>
    </source>
</evidence>
<keyword evidence="3" id="KW-0663">Pyridoxal phosphate</keyword>
<name>A0A806KEX4_9BACT</name>
<evidence type="ECO:0000313" key="5">
    <source>
        <dbReference type="EMBL" id="AGS53205.1"/>
    </source>
</evidence>